<sequence>MQGVCVGVDIVGSGRWCSTKINVTAGVPQAKATAIAKSKFGFSHGSPFSSLKFSTGGKNWGGACSKRRKEKVCVRVRASGNEGESCKRIAPLQLESPTGQLLSQLLNEHPHLLPAAVDQQLERLIADRDADAQQGPPSTTGTDLVLYRRIAELKAAERQRTLEEIIYALIVQKFMDAGVSLIPNISTPDPITSRVDTWSKQDHKLERMHSPEAFEMIKNHLALVFGNRMFDTNAIAQIGKLRVGQVYAASVMYGYFLRRVDQRFQLEKRMKTLPFGLNEEADVEQFHGSDPKHEDKFQMGSSSGEIASSTVPGRGTASEPEFDDAVFGGVRVKPCKLKSYVVSFDQETLQRYTTMRSKEGVSIIDRHSEALFGRPAQILSGSVTASNDEIIRISFSGLISLVLEAVTFGSFLWDVESYVDSRCHFVTN</sequence>
<protein>
    <submittedName>
        <fullName evidence="2">TSA: Wollemia nobilis Ref_Wollemi_Transcript_15773_1956 transcribed RNA sequence</fullName>
    </submittedName>
</protein>
<evidence type="ECO:0000313" key="2">
    <source>
        <dbReference type="EMBL" id="JAG86368.1"/>
    </source>
</evidence>
<dbReference type="EMBL" id="GCHU01015684">
    <property type="protein sequence ID" value="JAG86368.1"/>
    <property type="molecule type" value="Transcribed_RNA"/>
</dbReference>
<dbReference type="PANTHER" id="PTHR31808">
    <property type="entry name" value="EXPRESSED PROTEIN"/>
    <property type="match status" value="1"/>
</dbReference>
<dbReference type="Pfam" id="PF05542">
    <property type="entry name" value="DUF760"/>
    <property type="match status" value="1"/>
</dbReference>
<feature type="region of interest" description="Disordered" evidence="1">
    <location>
        <begin position="287"/>
        <end position="320"/>
    </location>
</feature>
<organism evidence="2">
    <name type="scientific">Wollemia nobilis</name>
    <dbReference type="NCBI Taxonomy" id="56998"/>
    <lineage>
        <taxon>Eukaryota</taxon>
        <taxon>Viridiplantae</taxon>
        <taxon>Streptophyta</taxon>
        <taxon>Embryophyta</taxon>
        <taxon>Tracheophyta</taxon>
        <taxon>Spermatophyta</taxon>
        <taxon>Pinopsida</taxon>
        <taxon>Pinidae</taxon>
        <taxon>Conifers II</taxon>
        <taxon>Araucariales</taxon>
        <taxon>Araucariaceae</taxon>
        <taxon>Wollemia</taxon>
    </lineage>
</organism>
<dbReference type="InterPro" id="IPR008479">
    <property type="entry name" value="DUF760"/>
</dbReference>
<feature type="compositionally biased region" description="Polar residues" evidence="1">
    <location>
        <begin position="299"/>
        <end position="311"/>
    </location>
</feature>
<proteinExistence type="predicted"/>
<feature type="compositionally biased region" description="Basic and acidic residues" evidence="1">
    <location>
        <begin position="287"/>
        <end position="297"/>
    </location>
</feature>
<dbReference type="PANTHER" id="PTHR31808:SF4">
    <property type="entry name" value="LIGASE, PUTATIVE (DUF760)-RELATED"/>
    <property type="match status" value="1"/>
</dbReference>
<accession>A0A0C9S619</accession>
<reference evidence="2" key="1">
    <citation type="submission" date="2015-02" db="EMBL/GenBank/DDBJ databases">
        <title>A transcriptome of Wollemia nobilis - a relic of Gondwana.</title>
        <authorList>
            <person name="Chia J.Y."/>
            <person name="Leong Y.S."/>
            <person name="Abdul Karim S."/>
            <person name="Wan Azmi N."/>
            <person name="Hercus R."/>
            <person name="Croft L."/>
        </authorList>
    </citation>
    <scope>NUCLEOTIDE SEQUENCE</scope>
    <source>
        <strain evidence="2">MaeBrown</strain>
        <tissue evidence="2">Leaf</tissue>
    </source>
</reference>
<evidence type="ECO:0000256" key="1">
    <source>
        <dbReference type="SAM" id="MobiDB-lite"/>
    </source>
</evidence>
<dbReference type="InterPro" id="IPR038925">
    <property type="entry name" value="At3g17800-like"/>
</dbReference>
<name>A0A0C9S619_9CONI</name>
<dbReference type="AlphaFoldDB" id="A0A0C9S619"/>